<evidence type="ECO:0000313" key="5">
    <source>
        <dbReference type="EMBL" id="MBX54635.1"/>
    </source>
</evidence>
<reference evidence="5" key="1">
    <citation type="submission" date="2018-02" db="EMBL/GenBank/DDBJ databases">
        <title>Rhizophora mucronata_Transcriptome.</title>
        <authorList>
            <person name="Meera S.P."/>
            <person name="Sreeshan A."/>
            <person name="Augustine A."/>
        </authorList>
    </citation>
    <scope>NUCLEOTIDE SEQUENCE</scope>
    <source>
        <tissue evidence="5">Leaf</tissue>
    </source>
</reference>
<dbReference type="PANTHER" id="PTHR31319">
    <property type="entry name" value="ZINC FINGER PROTEIN CONSTANS-LIKE 4"/>
    <property type="match status" value="1"/>
</dbReference>
<evidence type="ECO:0000259" key="4">
    <source>
        <dbReference type="PROSITE" id="PS51017"/>
    </source>
</evidence>
<sequence length="260" mass="28963">MIRIHEVHAPMYGQPSTTFPRADMLGHHSQPPHYMAAPPPFQPAPSPIPPPPAGNLIIPDQLLLAGLEVAASGPSSSPSGCSSHGGSPCSLGSCATTQRPGFIQRSTSSHSLYKKDGYHCRFVSPWDFLGAETSPVRRVFSTGDLQHSQGSNSPLSSESSVIIESMSKACKYTPEEKRERIERYRSKRNQRNFTKKIKYACRKTLADSRPRIRGRFARNEELEKNSQIQWSNIVSGEEEEEDEDNWTHFLDAFSANYSFP</sequence>
<dbReference type="GO" id="GO:0005634">
    <property type="term" value="C:nucleus"/>
    <property type="evidence" value="ECO:0007669"/>
    <property type="project" value="UniProtKB-SubCell"/>
</dbReference>
<dbReference type="GO" id="GO:0009909">
    <property type="term" value="P:regulation of flower development"/>
    <property type="evidence" value="ECO:0007669"/>
    <property type="project" value="InterPro"/>
</dbReference>
<dbReference type="EMBL" id="GGEC01074151">
    <property type="protein sequence ID" value="MBX54635.1"/>
    <property type="molecule type" value="Transcribed_RNA"/>
</dbReference>
<evidence type="ECO:0000256" key="1">
    <source>
        <dbReference type="ARBA" id="ARBA00004123"/>
    </source>
</evidence>
<name>A0A2P2PIS8_RHIMU</name>
<dbReference type="InterPro" id="IPR010402">
    <property type="entry name" value="CCT_domain"/>
</dbReference>
<evidence type="ECO:0000256" key="3">
    <source>
        <dbReference type="PROSITE-ProRule" id="PRU00357"/>
    </source>
</evidence>
<dbReference type="PROSITE" id="PS51017">
    <property type="entry name" value="CCT"/>
    <property type="match status" value="1"/>
</dbReference>
<evidence type="ECO:0000256" key="2">
    <source>
        <dbReference type="ARBA" id="ARBA00023242"/>
    </source>
</evidence>
<accession>A0A2P2PIS8</accession>
<organism evidence="5">
    <name type="scientific">Rhizophora mucronata</name>
    <name type="common">Asiatic mangrove</name>
    <dbReference type="NCBI Taxonomy" id="61149"/>
    <lineage>
        <taxon>Eukaryota</taxon>
        <taxon>Viridiplantae</taxon>
        <taxon>Streptophyta</taxon>
        <taxon>Embryophyta</taxon>
        <taxon>Tracheophyta</taxon>
        <taxon>Spermatophyta</taxon>
        <taxon>Magnoliopsida</taxon>
        <taxon>eudicotyledons</taxon>
        <taxon>Gunneridae</taxon>
        <taxon>Pentapetalae</taxon>
        <taxon>rosids</taxon>
        <taxon>fabids</taxon>
        <taxon>Malpighiales</taxon>
        <taxon>Rhizophoraceae</taxon>
        <taxon>Rhizophora</taxon>
    </lineage>
</organism>
<dbReference type="PANTHER" id="PTHR31319:SF114">
    <property type="entry name" value="OS12G0262400 PROTEIN"/>
    <property type="match status" value="1"/>
</dbReference>
<dbReference type="AlphaFoldDB" id="A0A2P2PIS8"/>
<feature type="domain" description="CCT" evidence="4">
    <location>
        <begin position="177"/>
        <end position="219"/>
    </location>
</feature>
<proteinExistence type="predicted"/>
<dbReference type="InterPro" id="IPR045281">
    <property type="entry name" value="CONSTANS-like"/>
</dbReference>
<comment type="subcellular location">
    <subcellularLocation>
        <location evidence="1 3">Nucleus</location>
    </subcellularLocation>
</comment>
<dbReference type="Pfam" id="PF06203">
    <property type="entry name" value="CCT"/>
    <property type="match status" value="1"/>
</dbReference>
<keyword evidence="2 3" id="KW-0539">Nucleus</keyword>
<protein>
    <submittedName>
        <fullName evidence="5">Uncharacterized protein MANES_11G137200</fullName>
    </submittedName>
</protein>
<dbReference type="GO" id="GO:0003700">
    <property type="term" value="F:DNA-binding transcription factor activity"/>
    <property type="evidence" value="ECO:0007669"/>
    <property type="project" value="TreeGrafter"/>
</dbReference>